<feature type="coiled-coil region" evidence="1">
    <location>
        <begin position="151"/>
        <end position="178"/>
    </location>
</feature>
<dbReference type="RefSeq" id="WP_347937977.1">
    <property type="nucleotide sequence ID" value="NZ_JBDXMI010000015.1"/>
</dbReference>
<evidence type="ECO:0000313" key="2">
    <source>
        <dbReference type="EMBL" id="MEO9387195.1"/>
    </source>
</evidence>
<protein>
    <recommendedName>
        <fullName evidence="4">Defence against restriction A N-terminal domain-containing protein</fullName>
    </recommendedName>
</protein>
<organism evidence="2 3">
    <name type="scientific">Chromobacterium phragmitis</name>
    <dbReference type="NCBI Taxonomy" id="2202141"/>
    <lineage>
        <taxon>Bacteria</taxon>
        <taxon>Pseudomonadati</taxon>
        <taxon>Pseudomonadota</taxon>
        <taxon>Betaproteobacteria</taxon>
        <taxon>Neisseriales</taxon>
        <taxon>Chromobacteriaceae</taxon>
        <taxon>Chromobacterium</taxon>
    </lineage>
</organism>
<reference evidence="2 3" key="1">
    <citation type="submission" date="2024-05" db="EMBL/GenBank/DDBJ databases">
        <authorList>
            <person name="De Oliveira J.P."/>
            <person name="Noriler S.A."/>
            <person name="De Oliveira A.G."/>
            <person name="Sipoli D.S."/>
        </authorList>
    </citation>
    <scope>NUCLEOTIDE SEQUENCE [LARGE SCALE GENOMIC DNA]</scope>
    <source>
        <strain evidence="2 3">LABIM192</strain>
    </source>
</reference>
<comment type="caution">
    <text evidence="2">The sequence shown here is derived from an EMBL/GenBank/DDBJ whole genome shotgun (WGS) entry which is preliminary data.</text>
</comment>
<dbReference type="EMBL" id="JBDXMI010000015">
    <property type="protein sequence ID" value="MEO9387195.1"/>
    <property type="molecule type" value="Genomic_DNA"/>
</dbReference>
<accession>A0ABV0J0Y7</accession>
<proteinExistence type="predicted"/>
<keyword evidence="1" id="KW-0175">Coiled coil</keyword>
<keyword evidence="3" id="KW-1185">Reference proteome</keyword>
<evidence type="ECO:0000313" key="3">
    <source>
        <dbReference type="Proteomes" id="UP001462502"/>
    </source>
</evidence>
<name>A0ABV0J0Y7_9NEIS</name>
<dbReference type="Proteomes" id="UP001462502">
    <property type="component" value="Unassembled WGS sequence"/>
</dbReference>
<gene>
    <name evidence="2" type="ORF">ABI908_24170</name>
</gene>
<evidence type="ECO:0008006" key="4">
    <source>
        <dbReference type="Google" id="ProtNLM"/>
    </source>
</evidence>
<sequence>MRSHRSFADIQSDVYAQFRAREPYAIALDMPVYAEIVSESGDKTGRRANIAPERYVPEFSPDGIQVGAKTVRADYFIKQVTGRSADRFAVQLFGADGIHYQVKSDVLESSSSEFKELMISLLNDTATVTPPARAASLESAWKAQEEQERLLQLEKADRERREKEKREVEAAAAALDLELKQVVYGDKHGSW</sequence>
<evidence type="ECO:0000256" key="1">
    <source>
        <dbReference type="SAM" id="Coils"/>
    </source>
</evidence>